<dbReference type="Gene3D" id="4.10.1000.10">
    <property type="entry name" value="Zinc finger, CCCH-type"/>
    <property type="match status" value="2"/>
</dbReference>
<evidence type="ECO:0000313" key="15">
    <source>
        <dbReference type="RefSeq" id="XP_013889627.1"/>
    </source>
</evidence>
<dbReference type="InParanoid" id="A0A2I4DBL9"/>
<feature type="zinc finger region" description="C3H1-type" evidence="10">
    <location>
        <begin position="222"/>
        <end position="250"/>
    </location>
</feature>
<keyword evidence="4 11" id="KW-0677">Repeat</keyword>
<proteinExistence type="predicted"/>
<evidence type="ECO:0000259" key="13">
    <source>
        <dbReference type="PROSITE" id="PS50103"/>
    </source>
</evidence>
<keyword evidence="1" id="KW-0217">Developmental protein</keyword>
<dbReference type="Pfam" id="PF00642">
    <property type="entry name" value="zf-CCCH"/>
    <property type="match status" value="2"/>
</dbReference>
<evidence type="ECO:0000256" key="4">
    <source>
        <dbReference type="ARBA" id="ARBA00022737"/>
    </source>
</evidence>
<dbReference type="FunFam" id="4.10.1000.10:FF:000002">
    <property type="entry name" value="Zinc finger protein 36, C3H1 type-like 1"/>
    <property type="match status" value="1"/>
</dbReference>
<dbReference type="PANTHER" id="PTHR12547">
    <property type="entry name" value="CCCH ZINC FINGER/TIS11-RELATED"/>
    <property type="match status" value="1"/>
</dbReference>
<protein>
    <recommendedName>
        <fullName evidence="11">mRNA decay activator protein ZFP36</fullName>
    </recommendedName>
    <alternativeName>
        <fullName evidence="11">Zinc finger protein 36</fullName>
    </alternativeName>
</protein>
<keyword evidence="2 11" id="KW-0963">Cytoplasm</keyword>
<dbReference type="GO" id="GO:0005634">
    <property type="term" value="C:nucleus"/>
    <property type="evidence" value="ECO:0007669"/>
    <property type="project" value="UniProtKB-SubCell"/>
</dbReference>
<keyword evidence="8 11" id="KW-0539">Nucleus</keyword>
<sequence length="421" mass="45418">MSAALLDLDLDLDLDLFYMNKSLDMNRLHYNSLVDQKAVRSPVSAPGPVSLSPVSAPGPVSLSPVSAPGPVSLSPVSAPGPVSLSPVSAPGPVSLSPVSAPGPVSLSPVSAPGPVSLSAGVFHRKWSGNLEALTRLSLDFCSTENHDPSSLMNKENRFQDRVYSETGDRRVLPQKSGSQVNSTRYKTELCRPFEESGSCKYGDKCQFAHGYQELRTLSRHPKYKTEPCRTFHTIGFCPYGPRCHFIHNAEERRPAPLTNANLQGVQKVEQTPYSQRPKLRHSFSFSSFSRHSGLDCPLSRTPTPPSFCNQLLSPGSEVLSPGTSLSVPTPLARCNSCTNPPPVFYGTCPPSPQTYRRHLETLRGLSRSPVSEPPPSPPDSLSDRDSYGSCSSSGSLSGSESPSLDPGKRLPIFSRLSISED</sequence>
<accession>A0A2I4DBL9</accession>
<dbReference type="STRING" id="52670.A0A2I4DBL9"/>
<feature type="compositionally biased region" description="Low complexity" evidence="12">
    <location>
        <begin position="387"/>
        <end position="405"/>
    </location>
</feature>
<dbReference type="InterPro" id="IPR000571">
    <property type="entry name" value="Znf_CCCH"/>
</dbReference>
<dbReference type="InterPro" id="IPR036855">
    <property type="entry name" value="Znf_CCCH_sf"/>
</dbReference>
<evidence type="ECO:0000256" key="1">
    <source>
        <dbReference type="ARBA" id="ARBA00022473"/>
    </source>
</evidence>
<evidence type="ECO:0000256" key="9">
    <source>
        <dbReference type="ARBA" id="ARBA00023274"/>
    </source>
</evidence>
<dbReference type="GO" id="GO:0061158">
    <property type="term" value="P:3'-UTR-mediated mRNA destabilization"/>
    <property type="evidence" value="ECO:0007669"/>
    <property type="project" value="UniProtKB-UniRule"/>
</dbReference>
<evidence type="ECO:0000256" key="6">
    <source>
        <dbReference type="ARBA" id="ARBA00022833"/>
    </source>
</evidence>
<evidence type="ECO:0000256" key="2">
    <source>
        <dbReference type="ARBA" id="ARBA00022490"/>
    </source>
</evidence>
<evidence type="ECO:0000256" key="3">
    <source>
        <dbReference type="ARBA" id="ARBA00022723"/>
    </source>
</evidence>
<keyword evidence="9 11" id="KW-0687">Ribonucleoprotein</keyword>
<evidence type="ECO:0000256" key="7">
    <source>
        <dbReference type="ARBA" id="ARBA00022884"/>
    </source>
</evidence>
<dbReference type="PANTHER" id="PTHR12547:SF174">
    <property type="entry name" value="MRNA DECAY ACTIVATOR PROTEIN ZFP36L2"/>
    <property type="match status" value="1"/>
</dbReference>
<dbReference type="GO" id="GO:1990904">
    <property type="term" value="C:ribonucleoprotein complex"/>
    <property type="evidence" value="ECO:0007669"/>
    <property type="project" value="UniProtKB-KW"/>
</dbReference>
<feature type="zinc finger region" description="C3H1-type" evidence="10">
    <location>
        <begin position="184"/>
        <end position="212"/>
    </location>
</feature>
<feature type="domain" description="C3H1-type" evidence="13">
    <location>
        <begin position="184"/>
        <end position="212"/>
    </location>
</feature>
<keyword evidence="3 10" id="KW-0479">Metal-binding</keyword>
<comment type="subunit">
    <text evidence="11">Associates with the cytoplasmic CCR4-NOT deadenylase complex to trigger ARE-containing mRNA deadenylation and decay processes.</text>
</comment>
<dbReference type="GO" id="GO:0035925">
    <property type="term" value="F:mRNA 3'-UTR AU-rich region binding"/>
    <property type="evidence" value="ECO:0007669"/>
    <property type="project" value="UniProtKB-UniRule"/>
</dbReference>
<feature type="domain" description="C3H1-type" evidence="13">
    <location>
        <begin position="222"/>
        <end position="250"/>
    </location>
</feature>
<keyword evidence="6 10" id="KW-0862">Zinc</keyword>
<dbReference type="AlphaFoldDB" id="A0A2I4DBL9"/>
<dbReference type="KEGG" id="alim:106536838"/>
<dbReference type="GO" id="GO:1900153">
    <property type="term" value="P:positive regulation of nuclear-transcribed mRNA catabolic process, deadenylation-dependent decay"/>
    <property type="evidence" value="ECO:0007669"/>
    <property type="project" value="UniProtKB-UniRule"/>
</dbReference>
<comment type="subcellular location">
    <subcellularLocation>
        <location evidence="11">Nucleus</location>
    </subcellularLocation>
    <subcellularLocation>
        <location evidence="11">Cytoplasm</location>
    </subcellularLocation>
</comment>
<dbReference type="PROSITE" id="PS50103">
    <property type="entry name" value="ZF_C3H1"/>
    <property type="match status" value="2"/>
</dbReference>
<gene>
    <name evidence="15" type="primary">LOC106536838</name>
</gene>
<dbReference type="GO" id="GO:0005737">
    <property type="term" value="C:cytoplasm"/>
    <property type="evidence" value="ECO:0007669"/>
    <property type="project" value="UniProtKB-SubCell"/>
</dbReference>
<comment type="function">
    <text evidence="11">Zinc-finger RNA-binding protein that destabilizes several cytoplasmic AU-rich element (ARE)-containing mRNA transcripts by promoting their poly(A) tail removal or deadenylation, and hence provide a mechanism for attenuating protein synthesis. Acts as a 3'-untranslated region (UTR) ARE mRNA-binding adapter protein to communicate signaling events to the mRNA decay machinery. Functions by recruiting the CCR4-NOT deadenylase complex and probably other components of the cytoplasmic RNA decay machinery to the bound ARE-containing mRNAs, and hence promotes ARE-mediated mRNA deadenylation and decay processes. Binds to 3'-UTR ARE of numerous mRNAs.</text>
</comment>
<reference evidence="15" key="1">
    <citation type="submission" date="2025-08" db="UniProtKB">
        <authorList>
            <consortium name="RefSeq"/>
        </authorList>
    </citation>
    <scope>IDENTIFICATION</scope>
    <source>
        <strain evidence="15">Quisiro</strain>
        <tissue evidence="15">Liver</tissue>
    </source>
</reference>
<dbReference type="SUPFAM" id="SSF90229">
    <property type="entry name" value="CCCH zinc finger"/>
    <property type="match status" value="2"/>
</dbReference>
<dbReference type="InterPro" id="IPR007635">
    <property type="entry name" value="Tis11B_N"/>
</dbReference>
<evidence type="ECO:0000256" key="11">
    <source>
        <dbReference type="RuleBase" id="RU369014"/>
    </source>
</evidence>
<evidence type="ECO:0000256" key="12">
    <source>
        <dbReference type="SAM" id="MobiDB-lite"/>
    </source>
</evidence>
<evidence type="ECO:0000313" key="14">
    <source>
        <dbReference type="Proteomes" id="UP000192220"/>
    </source>
</evidence>
<dbReference type="RefSeq" id="XP_013889627.1">
    <property type="nucleotide sequence ID" value="XM_014034173.1"/>
</dbReference>
<dbReference type="InterPro" id="IPR045877">
    <property type="entry name" value="ZFP36-like"/>
</dbReference>
<dbReference type="Pfam" id="PF04553">
    <property type="entry name" value="Tis11B_N"/>
    <property type="match status" value="1"/>
</dbReference>
<evidence type="ECO:0000256" key="8">
    <source>
        <dbReference type="ARBA" id="ARBA00023242"/>
    </source>
</evidence>
<keyword evidence="5 10" id="KW-0863">Zinc-finger</keyword>
<organism evidence="14 15">
    <name type="scientific">Austrofundulus limnaeus</name>
    <name type="common">Annual killifish</name>
    <dbReference type="NCBI Taxonomy" id="52670"/>
    <lineage>
        <taxon>Eukaryota</taxon>
        <taxon>Metazoa</taxon>
        <taxon>Chordata</taxon>
        <taxon>Craniata</taxon>
        <taxon>Vertebrata</taxon>
        <taxon>Euteleostomi</taxon>
        <taxon>Actinopterygii</taxon>
        <taxon>Neopterygii</taxon>
        <taxon>Teleostei</taxon>
        <taxon>Neoteleostei</taxon>
        <taxon>Acanthomorphata</taxon>
        <taxon>Ovalentaria</taxon>
        <taxon>Atherinomorphae</taxon>
        <taxon>Cyprinodontiformes</taxon>
        <taxon>Rivulidae</taxon>
        <taxon>Austrofundulus</taxon>
    </lineage>
</organism>
<feature type="region of interest" description="Disordered" evidence="12">
    <location>
        <begin position="42"/>
        <end position="103"/>
    </location>
</feature>
<dbReference type="OrthoDB" id="410307at2759"/>
<dbReference type="SMART" id="SM00356">
    <property type="entry name" value="ZnF_C3H1"/>
    <property type="match status" value="2"/>
</dbReference>
<dbReference type="FunCoup" id="A0A2I4DBL9">
    <property type="interactions" value="183"/>
</dbReference>
<dbReference type="Proteomes" id="UP000192220">
    <property type="component" value="Unplaced"/>
</dbReference>
<dbReference type="FunFam" id="4.10.1000.10:FF:000001">
    <property type="entry name" value="zinc finger CCCH domain-containing protein 15-like"/>
    <property type="match status" value="1"/>
</dbReference>
<keyword evidence="14" id="KW-1185">Reference proteome</keyword>
<keyword evidence="7" id="KW-0694">RNA-binding</keyword>
<name>A0A2I4DBL9_AUSLI</name>
<feature type="region of interest" description="Disordered" evidence="12">
    <location>
        <begin position="363"/>
        <end position="421"/>
    </location>
</feature>
<evidence type="ECO:0000256" key="5">
    <source>
        <dbReference type="ARBA" id="ARBA00022771"/>
    </source>
</evidence>
<dbReference type="GeneID" id="106536838"/>
<dbReference type="GO" id="GO:0008270">
    <property type="term" value="F:zinc ion binding"/>
    <property type="evidence" value="ECO:0007669"/>
    <property type="project" value="UniProtKB-KW"/>
</dbReference>
<evidence type="ECO:0000256" key="10">
    <source>
        <dbReference type="PROSITE-ProRule" id="PRU00723"/>
    </source>
</evidence>